<comment type="subcellular location">
    <subcellularLocation>
        <location evidence="12">Cytoplasm</location>
    </subcellularLocation>
</comment>
<evidence type="ECO:0000256" key="6">
    <source>
        <dbReference type="ARBA" id="ARBA00022605"/>
    </source>
</evidence>
<dbReference type="SMART" id="SM01130">
    <property type="entry name" value="DHDPS"/>
    <property type="match status" value="1"/>
</dbReference>
<evidence type="ECO:0000256" key="11">
    <source>
        <dbReference type="ARBA" id="ARBA00047836"/>
    </source>
</evidence>
<protein>
    <recommendedName>
        <fullName evidence="4 12">4-hydroxy-tetrahydrodipicolinate synthase</fullName>
        <shortName evidence="12">HTPA synthase</shortName>
        <ecNumber evidence="4 12">4.3.3.7</ecNumber>
    </recommendedName>
</protein>
<keyword evidence="17" id="KW-1185">Reference proteome</keyword>
<keyword evidence="6 12" id="KW-0028">Amino-acid biosynthesis</keyword>
<evidence type="ECO:0000256" key="8">
    <source>
        <dbReference type="ARBA" id="ARBA00023154"/>
    </source>
</evidence>
<comment type="function">
    <text evidence="1 12">Catalyzes the condensation of (S)-aspartate-beta-semialdehyde [(S)-ASA] and pyruvate to 4-hydroxy-tetrahydrodipicolinate (HTPA).</text>
</comment>
<evidence type="ECO:0000256" key="10">
    <source>
        <dbReference type="ARBA" id="ARBA00023270"/>
    </source>
</evidence>
<dbReference type="InterPro" id="IPR020625">
    <property type="entry name" value="Schiff_base-form_aldolases_AS"/>
</dbReference>
<dbReference type="InterPro" id="IPR005263">
    <property type="entry name" value="DapA"/>
</dbReference>
<sequence>MSSTPRFGRLLTAVATAFDAQERVDLDATVAIARHVVDTGSDGVVVSGTTGEAPTTTVPEDGEVLAAVREAIGDRAVVVAGVGTNSTAHSVEIAEQAARVGADGLLLVTPYYNKPSQNGILAHFRTVASISDIPVMLYDVPGRTGSSIGLDTYRAAREIETVVAVKDATGNPAHAARLVDLGYEVYCGDDALTLGYLAYGAVGLVSVVAHAAGRPLRTMIEAFLAGEHAAALAAHTRLLPAFDAIMGVPNYGATTAKAALQLLGVLDNRRVRQPLAELDDAEVDALRAGLVAAGLLPEAGERSDGVDSSRDLDPWWGTYRGLAADM</sequence>
<evidence type="ECO:0000256" key="15">
    <source>
        <dbReference type="PIRSR" id="PIRSR001365-2"/>
    </source>
</evidence>
<evidence type="ECO:0000256" key="9">
    <source>
        <dbReference type="ARBA" id="ARBA00023239"/>
    </source>
</evidence>
<dbReference type="CDD" id="cd00950">
    <property type="entry name" value="DHDPS"/>
    <property type="match status" value="1"/>
</dbReference>
<dbReference type="GO" id="GO:0005829">
    <property type="term" value="C:cytosol"/>
    <property type="evidence" value="ECO:0007669"/>
    <property type="project" value="TreeGrafter"/>
</dbReference>
<comment type="caution">
    <text evidence="12">Was originally thought to be a dihydrodipicolinate synthase (DHDPS), catalyzing the condensation of (S)-aspartate-beta-semialdehyde [(S)-ASA] and pyruvate to dihydrodipicolinate (DHDP). However, it was shown in E.coli that the product of the enzymatic reaction is not dihydrodipicolinate but in fact (4S)-4-hydroxy-2,3,4,5-tetrahydro-(2S)-dipicolinic acid (HTPA), and that the consecutive dehydration reaction leading to DHDP is not spontaneous but catalyzed by DapB.</text>
</comment>
<feature type="active site" description="Schiff-base intermediate with substrate" evidence="12 14">
    <location>
        <position position="166"/>
    </location>
</feature>
<evidence type="ECO:0000256" key="1">
    <source>
        <dbReference type="ARBA" id="ARBA00003294"/>
    </source>
</evidence>
<dbReference type="OrthoDB" id="9782828at2"/>
<evidence type="ECO:0000313" key="17">
    <source>
        <dbReference type="Proteomes" id="UP000198863"/>
    </source>
</evidence>
<dbReference type="GO" id="GO:0019877">
    <property type="term" value="P:diaminopimelate biosynthetic process"/>
    <property type="evidence" value="ECO:0007669"/>
    <property type="project" value="UniProtKB-UniRule"/>
</dbReference>
<feature type="site" description="Part of a proton relay during catalysis" evidence="12">
    <location>
        <position position="112"/>
    </location>
</feature>
<dbReference type="Pfam" id="PF00701">
    <property type="entry name" value="DHDPS"/>
    <property type="match status" value="1"/>
</dbReference>
<dbReference type="InterPro" id="IPR002220">
    <property type="entry name" value="DapA-like"/>
</dbReference>
<comment type="pathway">
    <text evidence="2 12">Amino-acid biosynthesis; L-lysine biosynthesis via DAP pathway; (S)-tetrahydrodipicolinate from L-aspartate: step 3/4.</text>
</comment>
<evidence type="ECO:0000256" key="12">
    <source>
        <dbReference type="HAMAP-Rule" id="MF_00418"/>
    </source>
</evidence>
<dbReference type="PROSITE" id="PS00665">
    <property type="entry name" value="DHDPS_1"/>
    <property type="match status" value="1"/>
</dbReference>
<evidence type="ECO:0000313" key="16">
    <source>
        <dbReference type="EMBL" id="SDH05857.1"/>
    </source>
</evidence>
<keyword evidence="10 12" id="KW-0704">Schiff base</keyword>
<comment type="catalytic activity">
    <reaction evidence="11 12">
        <text>L-aspartate 4-semialdehyde + pyruvate = (2S,4S)-4-hydroxy-2,3,4,5-tetrahydrodipicolinate + H2O + H(+)</text>
        <dbReference type="Rhea" id="RHEA:34171"/>
        <dbReference type="ChEBI" id="CHEBI:15361"/>
        <dbReference type="ChEBI" id="CHEBI:15377"/>
        <dbReference type="ChEBI" id="CHEBI:15378"/>
        <dbReference type="ChEBI" id="CHEBI:67139"/>
        <dbReference type="ChEBI" id="CHEBI:537519"/>
        <dbReference type="EC" id="4.3.3.7"/>
    </reaction>
</comment>
<dbReference type="GO" id="GO:0009089">
    <property type="term" value="P:lysine biosynthetic process via diaminopimelate"/>
    <property type="evidence" value="ECO:0007669"/>
    <property type="project" value="UniProtKB-UniRule"/>
</dbReference>
<dbReference type="EMBL" id="FNCF01000008">
    <property type="protein sequence ID" value="SDH05857.1"/>
    <property type="molecule type" value="Genomic_DNA"/>
</dbReference>
<dbReference type="Gene3D" id="3.20.20.70">
    <property type="entry name" value="Aldolase class I"/>
    <property type="match status" value="1"/>
</dbReference>
<dbReference type="EC" id="4.3.3.7" evidence="4 12"/>
<name>A0A1G7ZB91_9ACTN</name>
<dbReference type="NCBIfam" id="TIGR00674">
    <property type="entry name" value="dapA"/>
    <property type="match status" value="1"/>
</dbReference>
<dbReference type="HAMAP" id="MF_00418">
    <property type="entry name" value="DapA"/>
    <property type="match status" value="1"/>
</dbReference>
<feature type="active site" description="Proton donor/acceptor" evidence="12 14">
    <location>
        <position position="138"/>
    </location>
</feature>
<feature type="site" description="Part of a proton relay during catalysis" evidence="12">
    <location>
        <position position="49"/>
    </location>
</feature>
<dbReference type="InterPro" id="IPR020624">
    <property type="entry name" value="Schiff_base-form_aldolases_CS"/>
</dbReference>
<proteinExistence type="inferred from homology"/>
<dbReference type="Proteomes" id="UP000198863">
    <property type="component" value="Unassembled WGS sequence"/>
</dbReference>
<organism evidence="16 17">
    <name type="scientific">Klenkia brasiliensis</name>
    <dbReference type="NCBI Taxonomy" id="333142"/>
    <lineage>
        <taxon>Bacteria</taxon>
        <taxon>Bacillati</taxon>
        <taxon>Actinomycetota</taxon>
        <taxon>Actinomycetes</taxon>
        <taxon>Geodermatophilales</taxon>
        <taxon>Geodermatophilaceae</taxon>
        <taxon>Klenkia</taxon>
    </lineage>
</organism>
<reference evidence="17" key="1">
    <citation type="submission" date="2016-10" db="EMBL/GenBank/DDBJ databases">
        <authorList>
            <person name="Varghese N."/>
            <person name="Submissions S."/>
        </authorList>
    </citation>
    <scope>NUCLEOTIDE SEQUENCE [LARGE SCALE GENOMIC DNA]</scope>
    <source>
        <strain evidence="17">DSM 44526</strain>
    </source>
</reference>
<evidence type="ECO:0000256" key="2">
    <source>
        <dbReference type="ARBA" id="ARBA00005120"/>
    </source>
</evidence>
<keyword evidence="7 12" id="KW-0220">Diaminopimelate biosynthesis</keyword>
<dbReference type="PANTHER" id="PTHR12128">
    <property type="entry name" value="DIHYDRODIPICOLINATE SYNTHASE"/>
    <property type="match status" value="1"/>
</dbReference>
<dbReference type="GO" id="GO:0008840">
    <property type="term" value="F:4-hydroxy-tetrahydrodipicolinate synthase activity"/>
    <property type="evidence" value="ECO:0007669"/>
    <property type="project" value="UniProtKB-UniRule"/>
</dbReference>
<evidence type="ECO:0000256" key="7">
    <source>
        <dbReference type="ARBA" id="ARBA00022915"/>
    </source>
</evidence>
<feature type="binding site" evidence="12 15">
    <location>
        <position position="205"/>
    </location>
    <ligand>
        <name>pyruvate</name>
        <dbReference type="ChEBI" id="CHEBI:15361"/>
    </ligand>
</feature>
<comment type="similarity">
    <text evidence="3 12 13">Belongs to the DapA family.</text>
</comment>
<keyword evidence="9 12" id="KW-0456">Lyase</keyword>
<evidence type="ECO:0000256" key="14">
    <source>
        <dbReference type="PIRSR" id="PIRSR001365-1"/>
    </source>
</evidence>
<keyword evidence="5 12" id="KW-0963">Cytoplasm</keyword>
<evidence type="ECO:0000256" key="13">
    <source>
        <dbReference type="PIRNR" id="PIRNR001365"/>
    </source>
</evidence>
<evidence type="ECO:0000256" key="3">
    <source>
        <dbReference type="ARBA" id="ARBA00007592"/>
    </source>
</evidence>
<evidence type="ECO:0000256" key="4">
    <source>
        <dbReference type="ARBA" id="ARBA00012086"/>
    </source>
</evidence>
<dbReference type="UniPathway" id="UPA00034">
    <property type="reaction ID" value="UER00017"/>
</dbReference>
<keyword evidence="8 12" id="KW-0457">Lysine biosynthesis</keyword>
<evidence type="ECO:0000256" key="5">
    <source>
        <dbReference type="ARBA" id="ARBA00022490"/>
    </source>
</evidence>
<dbReference type="RefSeq" id="WP_091068365.1">
    <property type="nucleotide sequence ID" value="NZ_FNCF01000008.1"/>
</dbReference>
<feature type="binding site" evidence="12 15">
    <location>
        <position position="50"/>
    </location>
    <ligand>
        <name>pyruvate</name>
        <dbReference type="ChEBI" id="CHEBI:15361"/>
    </ligand>
</feature>
<dbReference type="PRINTS" id="PR00146">
    <property type="entry name" value="DHPICSNTHASE"/>
</dbReference>
<dbReference type="InterPro" id="IPR013785">
    <property type="entry name" value="Aldolase_TIM"/>
</dbReference>
<dbReference type="PIRSF" id="PIRSF001365">
    <property type="entry name" value="DHDPS"/>
    <property type="match status" value="1"/>
</dbReference>
<dbReference type="SUPFAM" id="SSF51569">
    <property type="entry name" value="Aldolase"/>
    <property type="match status" value="1"/>
</dbReference>
<comment type="subunit">
    <text evidence="12">Homotetramer; dimer of dimers.</text>
</comment>
<dbReference type="PROSITE" id="PS00666">
    <property type="entry name" value="DHDPS_2"/>
    <property type="match status" value="1"/>
</dbReference>
<dbReference type="PANTHER" id="PTHR12128:SF66">
    <property type="entry name" value="4-HYDROXY-2-OXOGLUTARATE ALDOLASE, MITOCHONDRIAL"/>
    <property type="match status" value="1"/>
</dbReference>
<gene>
    <name evidence="12" type="primary">dapA</name>
    <name evidence="16" type="ORF">SAMN05660324_4212</name>
</gene>
<accession>A0A1G7ZB91</accession>
<dbReference type="AlphaFoldDB" id="A0A1G7ZB91"/>